<protein>
    <submittedName>
        <fullName evidence="2">Nuclear transport factor 2 family protein</fullName>
    </submittedName>
</protein>
<name>A0A369PW00_9SPHI</name>
<dbReference type="Gene3D" id="3.10.450.50">
    <property type="match status" value="1"/>
</dbReference>
<dbReference type="Pfam" id="PF12680">
    <property type="entry name" value="SnoaL_2"/>
    <property type="match status" value="1"/>
</dbReference>
<feature type="domain" description="SnoaL-like" evidence="1">
    <location>
        <begin position="12"/>
        <end position="103"/>
    </location>
</feature>
<dbReference type="AlphaFoldDB" id="A0A369PW00"/>
<dbReference type="Proteomes" id="UP000253961">
    <property type="component" value="Unassembled WGS sequence"/>
</dbReference>
<dbReference type="OrthoDB" id="6692273at2"/>
<dbReference type="RefSeq" id="WP_115403166.1">
    <property type="nucleotide sequence ID" value="NZ_QPKV01000004.1"/>
</dbReference>
<keyword evidence="3" id="KW-1185">Reference proteome</keyword>
<sequence length="109" mass="12225">MSNQDVFIKANKALAEGNYVEFITYCAEGIKWENVGGSTFNGKSELLSYISSAYDGITFTTENNIQEKDFVVELGQIVFEKNGESKKSSYCDVWNFKDGMICQVTSFVI</sequence>
<evidence type="ECO:0000313" key="3">
    <source>
        <dbReference type="Proteomes" id="UP000253961"/>
    </source>
</evidence>
<proteinExistence type="predicted"/>
<dbReference type="EMBL" id="QPKV01000004">
    <property type="protein sequence ID" value="RDC56442.1"/>
    <property type="molecule type" value="Genomic_DNA"/>
</dbReference>
<comment type="caution">
    <text evidence="2">The sequence shown here is derived from an EMBL/GenBank/DDBJ whole genome shotgun (WGS) entry which is preliminary data.</text>
</comment>
<dbReference type="InterPro" id="IPR037401">
    <property type="entry name" value="SnoaL-like"/>
</dbReference>
<reference evidence="2 3" key="1">
    <citation type="submission" date="2018-07" db="EMBL/GenBank/DDBJ databases">
        <title>Pedobacter sp. nov., isolated from soil.</title>
        <authorList>
            <person name="Zhou L.Y."/>
            <person name="Du Z.J."/>
        </authorList>
    </citation>
    <scope>NUCLEOTIDE SEQUENCE [LARGE SCALE GENOMIC DNA]</scope>
    <source>
        <strain evidence="2 3">JDX94</strain>
    </source>
</reference>
<organism evidence="2 3">
    <name type="scientific">Pedobacter chinensis</name>
    <dbReference type="NCBI Taxonomy" id="2282421"/>
    <lineage>
        <taxon>Bacteria</taxon>
        <taxon>Pseudomonadati</taxon>
        <taxon>Bacteroidota</taxon>
        <taxon>Sphingobacteriia</taxon>
        <taxon>Sphingobacteriales</taxon>
        <taxon>Sphingobacteriaceae</taxon>
        <taxon>Pedobacter</taxon>
    </lineage>
</organism>
<accession>A0A369PW00</accession>
<evidence type="ECO:0000259" key="1">
    <source>
        <dbReference type="Pfam" id="PF12680"/>
    </source>
</evidence>
<dbReference type="InterPro" id="IPR032710">
    <property type="entry name" value="NTF2-like_dom_sf"/>
</dbReference>
<evidence type="ECO:0000313" key="2">
    <source>
        <dbReference type="EMBL" id="RDC56442.1"/>
    </source>
</evidence>
<dbReference type="SUPFAM" id="SSF54427">
    <property type="entry name" value="NTF2-like"/>
    <property type="match status" value="1"/>
</dbReference>
<gene>
    <name evidence="2" type="ORF">DU508_12660</name>
</gene>